<keyword evidence="4 11" id="KW-0812">Transmembrane</keyword>
<organism evidence="13 14">
    <name type="scientific">Campylobacter fetus subsp. fetus (strain 82-40)</name>
    <dbReference type="NCBI Taxonomy" id="360106"/>
    <lineage>
        <taxon>Bacteria</taxon>
        <taxon>Pseudomonadati</taxon>
        <taxon>Campylobacterota</taxon>
        <taxon>Epsilonproteobacteria</taxon>
        <taxon>Campylobacterales</taxon>
        <taxon>Campylobacteraceae</taxon>
        <taxon>Campylobacter</taxon>
    </lineage>
</organism>
<dbReference type="EMBL" id="CP000487">
    <property type="protein sequence ID" value="ABK82904.1"/>
    <property type="molecule type" value="Genomic_DNA"/>
</dbReference>
<dbReference type="GO" id="GO:0006935">
    <property type="term" value="P:chemotaxis"/>
    <property type="evidence" value="ECO:0007669"/>
    <property type="project" value="UniProtKB-KW"/>
</dbReference>
<dbReference type="HOGENOM" id="CLU_000445_107_30_7"/>
<proteinExistence type="inferred from homology"/>
<dbReference type="PRINTS" id="PR00260">
    <property type="entry name" value="CHEMTRNSDUCR"/>
</dbReference>
<feature type="coiled-coil region" evidence="10">
    <location>
        <begin position="399"/>
        <end position="447"/>
    </location>
</feature>
<dbReference type="PANTHER" id="PTHR32089">
    <property type="entry name" value="METHYL-ACCEPTING CHEMOTAXIS PROTEIN MCPB"/>
    <property type="match status" value="1"/>
</dbReference>
<keyword evidence="6 11" id="KW-0472">Membrane</keyword>
<dbReference type="InterPro" id="IPR029151">
    <property type="entry name" value="Sensor-like_sf"/>
</dbReference>
<evidence type="ECO:0000256" key="10">
    <source>
        <dbReference type="SAM" id="Coils"/>
    </source>
</evidence>
<dbReference type="AlphaFoldDB" id="A0RQH7"/>
<evidence type="ECO:0000313" key="14">
    <source>
        <dbReference type="Proteomes" id="UP000000760"/>
    </source>
</evidence>
<dbReference type="InterPro" id="IPR004089">
    <property type="entry name" value="MCPsignal_dom"/>
</dbReference>
<dbReference type="KEGG" id="cff:CFF8240_1307"/>
<evidence type="ECO:0000256" key="9">
    <source>
        <dbReference type="PROSITE-ProRule" id="PRU00284"/>
    </source>
</evidence>
<dbReference type="Gene3D" id="1.10.287.950">
    <property type="entry name" value="Methyl-accepting chemotaxis protein"/>
    <property type="match status" value="1"/>
</dbReference>
<keyword evidence="10" id="KW-0175">Coiled coil</keyword>
<keyword evidence="3" id="KW-0145">Chemotaxis</keyword>
<dbReference type="CDD" id="cd12913">
    <property type="entry name" value="PDC1_MCP_like"/>
    <property type="match status" value="1"/>
</dbReference>
<dbReference type="Gene3D" id="3.30.450.20">
    <property type="entry name" value="PAS domain"/>
    <property type="match status" value="2"/>
</dbReference>
<dbReference type="GO" id="GO:0004888">
    <property type="term" value="F:transmembrane signaling receptor activity"/>
    <property type="evidence" value="ECO:0007669"/>
    <property type="project" value="InterPro"/>
</dbReference>
<dbReference type="SUPFAM" id="SSF103190">
    <property type="entry name" value="Sensory domain-like"/>
    <property type="match status" value="1"/>
</dbReference>
<dbReference type="SUPFAM" id="SSF58104">
    <property type="entry name" value="Methyl-accepting chemotaxis protein (MCP) signaling domain"/>
    <property type="match status" value="1"/>
</dbReference>
<keyword evidence="5 11" id="KW-1133">Transmembrane helix</keyword>
<evidence type="ECO:0000313" key="13">
    <source>
        <dbReference type="EMBL" id="ABK82904.1"/>
    </source>
</evidence>
<evidence type="ECO:0000256" key="6">
    <source>
        <dbReference type="ARBA" id="ARBA00023136"/>
    </source>
</evidence>
<protein>
    <submittedName>
        <fullName evidence="13">Methyl-accepting chemotaxis protein</fullName>
    </submittedName>
</protein>
<dbReference type="PROSITE" id="PS50111">
    <property type="entry name" value="CHEMOTAXIS_TRANSDUC_2"/>
    <property type="match status" value="1"/>
</dbReference>
<dbReference type="InterPro" id="IPR004090">
    <property type="entry name" value="Chemotax_Me-accpt_rcpt"/>
</dbReference>
<feature type="domain" description="Methyl-accepting transducer" evidence="12">
    <location>
        <begin position="383"/>
        <end position="596"/>
    </location>
</feature>
<keyword evidence="7 9" id="KW-0807">Transducer</keyword>
<reference evidence="14" key="1">
    <citation type="submission" date="2006-11" db="EMBL/GenBank/DDBJ databases">
        <title>Sequence of Campylobacter fetus subsp. fetus 82-40.</title>
        <authorList>
            <person name="Fouts D.E."/>
            <person name="Nelson K.E."/>
        </authorList>
    </citation>
    <scope>NUCLEOTIDE SEQUENCE [LARGE SCALE GENOMIC DNA]</scope>
    <source>
        <strain evidence="14">82-40</strain>
    </source>
</reference>
<dbReference type="Pfam" id="PF02743">
    <property type="entry name" value="dCache_1"/>
    <property type="match status" value="1"/>
</dbReference>
<accession>A0RQH7</accession>
<sequence>MNTQLGDDIDAIENLAKLIGANNYSNQEVETILKAIENSSRFDLIFVGYQNDGMIIRSNGNSSLPTNEYDPRKRAWYERAIKENKTIVSDPYMSKTVQKLCVTVAAPIYSNNKLIGVVGADKAIDVLSKEFIEIGNAEGAYILLMDKNAKVIMSPASEYIGKTLNFTKEIIQKIQNKDFDAYGRVSYTHDGSQKLGKCINSSINDWIICSNIDVEFFKKKTDTIFYKQIILSIIFVIFASLTILLLAKKLLKPMDKIVSGLKDFFDFLNHKNDNPKAISLKSNDEFGVMASLINSNISSIKESLDKDAKAVEEALVRASEVEKGNLGARIMHEPDSPGLKKLKDVLNSMLNTLQGKIGSDINVIQKTFDDFKNLDFTSNIPNAKGEVEKVTNLLGNEITKMLKDNLNQANNLKEKANSLKEYVTTLNDSARSQANSLQESAAAVEEMSSSMSSINERAGEVIKQSEDIKNIITIIRDIADQTNLLALNAAIEAARAGDHGRGFAVVADEVRQLAERTQKSLGEIEANVNILSQSINEMSQSISEQTEAINQINEAVANVDEQTKQNLAIASNTDRVTIEVETIANEVVSEVKRKKF</sequence>
<evidence type="ECO:0000256" key="3">
    <source>
        <dbReference type="ARBA" id="ARBA00022500"/>
    </source>
</evidence>
<feature type="transmembrane region" description="Helical" evidence="11">
    <location>
        <begin position="225"/>
        <end position="247"/>
    </location>
</feature>
<keyword evidence="2" id="KW-1003">Cell membrane</keyword>
<comment type="subcellular location">
    <subcellularLocation>
        <location evidence="1">Cell membrane</location>
        <topology evidence="1">Multi-pass membrane protein</topology>
    </subcellularLocation>
</comment>
<gene>
    <name evidence="13" type="ordered locus">CFF8240_1307</name>
</gene>
<evidence type="ECO:0000256" key="2">
    <source>
        <dbReference type="ARBA" id="ARBA00022475"/>
    </source>
</evidence>
<dbReference type="SMART" id="SM00283">
    <property type="entry name" value="MA"/>
    <property type="match status" value="1"/>
</dbReference>
<dbReference type="Gene3D" id="1.20.120.1530">
    <property type="match status" value="1"/>
</dbReference>
<evidence type="ECO:0000259" key="12">
    <source>
        <dbReference type="PROSITE" id="PS50111"/>
    </source>
</evidence>
<evidence type="ECO:0000256" key="4">
    <source>
        <dbReference type="ARBA" id="ARBA00022692"/>
    </source>
</evidence>
<dbReference type="InterPro" id="IPR033479">
    <property type="entry name" value="dCache_1"/>
</dbReference>
<evidence type="ECO:0000256" key="11">
    <source>
        <dbReference type="SAM" id="Phobius"/>
    </source>
</evidence>
<dbReference type="PANTHER" id="PTHR32089:SF112">
    <property type="entry name" value="LYSOZYME-LIKE PROTEIN-RELATED"/>
    <property type="match status" value="1"/>
</dbReference>
<dbReference type="eggNOG" id="COG0840">
    <property type="taxonomic scope" value="Bacteria"/>
</dbReference>
<evidence type="ECO:0000256" key="7">
    <source>
        <dbReference type="ARBA" id="ARBA00023224"/>
    </source>
</evidence>
<dbReference type="Pfam" id="PF00015">
    <property type="entry name" value="MCPsignal"/>
    <property type="match status" value="1"/>
</dbReference>
<evidence type="ECO:0000256" key="5">
    <source>
        <dbReference type="ARBA" id="ARBA00022989"/>
    </source>
</evidence>
<evidence type="ECO:0000256" key="8">
    <source>
        <dbReference type="ARBA" id="ARBA00029447"/>
    </source>
</evidence>
<dbReference type="GO" id="GO:0007165">
    <property type="term" value="P:signal transduction"/>
    <property type="evidence" value="ECO:0007669"/>
    <property type="project" value="UniProtKB-KW"/>
</dbReference>
<feature type="coiled-coil region" evidence="10">
    <location>
        <begin position="507"/>
        <end position="562"/>
    </location>
</feature>
<evidence type="ECO:0000256" key="1">
    <source>
        <dbReference type="ARBA" id="ARBA00004651"/>
    </source>
</evidence>
<name>A0RQH7_CAMFF</name>
<dbReference type="Proteomes" id="UP000000760">
    <property type="component" value="Chromosome"/>
</dbReference>
<dbReference type="GO" id="GO:0005886">
    <property type="term" value="C:plasma membrane"/>
    <property type="evidence" value="ECO:0007669"/>
    <property type="project" value="UniProtKB-SubCell"/>
</dbReference>
<comment type="similarity">
    <text evidence="8">Belongs to the methyl-accepting chemotaxis (MCP) protein family.</text>
</comment>